<evidence type="ECO:0000313" key="2">
    <source>
        <dbReference type="EMBL" id="MDJ1176959.1"/>
    </source>
</evidence>
<reference evidence="2 3" key="1">
    <citation type="submission" date="2023-01" db="EMBL/GenBank/DDBJ databases">
        <title>Novel diversity within Roseofilum (Cyanobacteria; Desertifilaceae) from marine benthic mats with descriptions of four novel species.</title>
        <authorList>
            <person name="Wang Y."/>
            <person name="Berthold D.E."/>
            <person name="Hu J."/>
            <person name="Lefler F.W."/>
            <person name="Laughinghouse H.D. IV."/>
        </authorList>
    </citation>
    <scope>NUCLEOTIDE SEQUENCE [LARGE SCALE GENOMIC DNA]</scope>
    <source>
        <strain evidence="2 3">BLCC-M114</strain>
    </source>
</reference>
<dbReference type="EMBL" id="JAQOSO010000117">
    <property type="protein sequence ID" value="MDJ1176959.1"/>
    <property type="molecule type" value="Genomic_DNA"/>
</dbReference>
<dbReference type="Proteomes" id="UP001235849">
    <property type="component" value="Unassembled WGS sequence"/>
</dbReference>
<organism evidence="2 3">
    <name type="scientific">Roseofilum capinflatum BLCC-M114</name>
    <dbReference type="NCBI Taxonomy" id="3022440"/>
    <lineage>
        <taxon>Bacteria</taxon>
        <taxon>Bacillati</taxon>
        <taxon>Cyanobacteriota</taxon>
        <taxon>Cyanophyceae</taxon>
        <taxon>Desertifilales</taxon>
        <taxon>Desertifilaceae</taxon>
        <taxon>Roseofilum</taxon>
        <taxon>Roseofilum capinflatum</taxon>
    </lineage>
</organism>
<gene>
    <name evidence="2" type="ORF">PMG25_22980</name>
</gene>
<keyword evidence="3" id="KW-1185">Reference proteome</keyword>
<proteinExistence type="predicted"/>
<accession>A0ABT7BEE7</accession>
<feature type="non-terminal residue" evidence="2">
    <location>
        <position position="1"/>
    </location>
</feature>
<protein>
    <submittedName>
        <fullName evidence="2">Uncharacterized protein</fullName>
    </submittedName>
</protein>
<sequence length="94" mass="9484">EGLSPPSPMGEGGRGMRGNRELALSLYPSPTGEGLSPPSPAGEGGRGMRGNRELALSLYPSPTGEGLSPPSPFDFAQDSACGRRGQGDEGVTVG</sequence>
<evidence type="ECO:0000313" key="3">
    <source>
        <dbReference type="Proteomes" id="UP001235849"/>
    </source>
</evidence>
<evidence type="ECO:0000256" key="1">
    <source>
        <dbReference type="SAM" id="MobiDB-lite"/>
    </source>
</evidence>
<name>A0ABT7BEE7_9CYAN</name>
<feature type="region of interest" description="Disordered" evidence="1">
    <location>
        <begin position="1"/>
        <end position="94"/>
    </location>
</feature>
<comment type="caution">
    <text evidence="2">The sequence shown here is derived from an EMBL/GenBank/DDBJ whole genome shotgun (WGS) entry which is preliminary data.</text>
</comment>